<feature type="region of interest" description="Disordered" evidence="1">
    <location>
        <begin position="1"/>
        <end position="49"/>
    </location>
</feature>
<reference evidence="2 3" key="1">
    <citation type="submission" date="2021-06" db="EMBL/GenBank/DDBJ databases">
        <authorList>
            <person name="Palmer J.M."/>
        </authorList>
    </citation>
    <scope>NUCLEOTIDE SEQUENCE [LARGE SCALE GENOMIC DNA]</scope>
    <source>
        <strain evidence="3">if_2019</strain>
        <tissue evidence="2">Muscle</tissue>
    </source>
</reference>
<proteinExistence type="predicted"/>
<dbReference type="EMBL" id="JAHRIQ010082563">
    <property type="protein sequence ID" value="MEQ2248142.1"/>
    <property type="molecule type" value="Genomic_DNA"/>
</dbReference>
<sequence length="67" mass="7454">MEDSGTRVGVRDEWRRSVLAVPDEEERGEHNDRRSHSVDSNVDLSSGRGVSQDLLHSVSCCETVGEK</sequence>
<comment type="caution">
    <text evidence="2">The sequence shown here is derived from an EMBL/GenBank/DDBJ whole genome shotgun (WGS) entry which is preliminary data.</text>
</comment>
<accession>A0ABV0UUA8</accession>
<feature type="compositionally biased region" description="Basic and acidic residues" evidence="1">
    <location>
        <begin position="27"/>
        <end position="37"/>
    </location>
</feature>
<evidence type="ECO:0000313" key="2">
    <source>
        <dbReference type="EMBL" id="MEQ2248142.1"/>
    </source>
</evidence>
<dbReference type="Proteomes" id="UP001482620">
    <property type="component" value="Unassembled WGS sequence"/>
</dbReference>
<protein>
    <submittedName>
        <fullName evidence="2">Uncharacterized protein</fullName>
    </submittedName>
</protein>
<keyword evidence="3" id="KW-1185">Reference proteome</keyword>
<organism evidence="2 3">
    <name type="scientific">Ilyodon furcidens</name>
    <name type="common">goldbreast splitfin</name>
    <dbReference type="NCBI Taxonomy" id="33524"/>
    <lineage>
        <taxon>Eukaryota</taxon>
        <taxon>Metazoa</taxon>
        <taxon>Chordata</taxon>
        <taxon>Craniata</taxon>
        <taxon>Vertebrata</taxon>
        <taxon>Euteleostomi</taxon>
        <taxon>Actinopterygii</taxon>
        <taxon>Neopterygii</taxon>
        <taxon>Teleostei</taxon>
        <taxon>Neoteleostei</taxon>
        <taxon>Acanthomorphata</taxon>
        <taxon>Ovalentaria</taxon>
        <taxon>Atherinomorphae</taxon>
        <taxon>Cyprinodontiformes</taxon>
        <taxon>Goodeidae</taxon>
        <taxon>Ilyodon</taxon>
    </lineage>
</organism>
<gene>
    <name evidence="2" type="ORF">ILYODFUR_016214</name>
</gene>
<evidence type="ECO:0000313" key="3">
    <source>
        <dbReference type="Proteomes" id="UP001482620"/>
    </source>
</evidence>
<evidence type="ECO:0000256" key="1">
    <source>
        <dbReference type="SAM" id="MobiDB-lite"/>
    </source>
</evidence>
<name>A0ABV0UUA8_9TELE</name>